<dbReference type="RefSeq" id="WP_002391719.1">
    <property type="nucleotide sequence ID" value="NZ_GL454487.1"/>
</dbReference>
<sequence>MRKKAYFKSVTIFLSILLVFSQLQLFSLPAYGETVSDQPLLFRSVGVAQSGTTYYVDGEGGNNANDGQSPASAWRDFEKVNQTEFQPGDHLLLNAQSTWNNQLLHPKGNGTAAQKIVIDFYDTNDKGETIFETTRRPIINGGGTYSTGTFKRAISGAVQLVNQEYWDISNLEVTNTPELDNLEGYKKPGDAQRAGILVLGYEQNRTFNSVTIRNNYVHDVQTEYYLNLSGNTATKRLKAVGGIIVLGSWFDENGNVVTAANDHRTTTGFNDILIENNVIQRVGLEGIRTKADSDTSRGNTFYKTFSNITIRNNYLEDIAGDGIVLSEAKSGGVVEGNVAVRMCNADYGTQNYAGVWAMSVDDGLFQYNEVYGIKYGFNDAEAYDVDMQSNNVIYQYNYSHHNTGGFLLLMSDQKNSVIRYNISANDGGGNRGTGKDNPGGAGGYNYKEQSIFHYWVKNDGAAMPTIHNNTIYVGDGISTSLFGEGNSSDNSGTVANFYNNILYKEGTGQLKFLSNYPTNGTQPIERKMVDNPEKYFKNNVIWPKEIATEKSGATVEKLVSSGNIFEKPQLEITDNPEKVKELAEQEFTTLKPTKDNVVEFTSKERLRQRAQMFQLKETSPAIGKGLSEVNSAAEDFFGNSLKNKVLDIGAQQASTIEKSIRYQNQVLEISSATGVYPNLPEQVELTYEEVVNEEVVATGKKEFKLQWEAIPQEKINTAGTIEVAATVIGLPIDAVKVTAKVSFEGELGEGKDTVKLKTAQTAYVQKSDGNRAYSAIAGGTAAISSGDAYKYPYGVNYTGNYALKLKNASSAGYNRRIYVEIDTQELKNYQSLKSANLELNVMRYDAWNGAGNTNDERLKNTQFQVDVYGTDTNWMSNTITWNNGPNNLNVPNEEFIARQSFTNSSIMNNQNTISIDISNYLRKLIQSGEKIPAKLSFLLALTDSRLPGYDSDNAGFDAFSKEGAQKAYQDFLTGKLTLPTGQQLAEDSLAPKIVLSNVFEVKHESIEVTTEAGQAPNLPEKTTIFYSDGSQREVTINWSEVPASSYQKEGTFTVVGRAAGVSMPIIANVKVTAKHIVGFKELPTLDRLTGTSRGELNLPTEVIAKLDDGSETKLKVISWDDDVSNYSPSSPPGTYQFPAAVEEKIGIANPDERKIFQVVQTHAIPERIQFATETATIKSGENYQIQSKVIGQAPHTETDAWSSQVTYELVTPDAGNTVSVDENGLIRTEATTAAGNYQIKVTSKVLPVVTAQFSIKVTK</sequence>
<gene>
    <name evidence="2" type="ORF">HMPREF9498_02996</name>
</gene>
<evidence type="ECO:0000259" key="1">
    <source>
        <dbReference type="Pfam" id="PF07532"/>
    </source>
</evidence>
<dbReference type="InterPro" id="IPR006626">
    <property type="entry name" value="PbH1"/>
</dbReference>
<reference evidence="3" key="1">
    <citation type="submission" date="2010-07" db="EMBL/GenBank/DDBJ databases">
        <authorList>
            <person name="Weinstock G."/>
            <person name="Sodergren E."/>
            <person name="Clifton S."/>
            <person name="Fulton L."/>
            <person name="Fulton B."/>
            <person name="Courtney L."/>
            <person name="Fronick C."/>
            <person name="Harrison M."/>
            <person name="Strong C."/>
            <person name="Farmer C."/>
            <person name="Delahaunty K."/>
            <person name="Markovic C."/>
            <person name="Hall O."/>
            <person name="Minx P."/>
            <person name="Tomlinson C."/>
            <person name="Mitreva M."/>
            <person name="Hou S."/>
            <person name="Chen J."/>
            <person name="Wollam A."/>
            <person name="Pepin K.H."/>
            <person name="Johnson M."/>
            <person name="Bhonagiri V."/>
            <person name="Zhang X."/>
            <person name="Suruliraj S."/>
            <person name="Warren W."/>
            <person name="Chinwalla A."/>
            <person name="Mardis E.R."/>
            <person name="Wilson R.K."/>
        </authorList>
    </citation>
    <scope>NUCLEOTIDE SEQUENCE [LARGE SCALE GENOMIC DNA]</scope>
    <source>
        <strain evidence="3">TX4248</strain>
    </source>
</reference>
<dbReference type="NCBIfam" id="NF033679">
    <property type="entry name" value="DNRLRE_dom"/>
    <property type="match status" value="1"/>
</dbReference>
<feature type="domain" description="Bacterial Ig-like" evidence="1">
    <location>
        <begin position="1004"/>
        <end position="1061"/>
    </location>
</feature>
<dbReference type="Gene3D" id="2.160.20.10">
    <property type="entry name" value="Single-stranded right-handed beta-helix, Pectin lyase-like"/>
    <property type="match status" value="1"/>
</dbReference>
<evidence type="ECO:0000313" key="2">
    <source>
        <dbReference type="EMBL" id="EFM81464.1"/>
    </source>
</evidence>
<dbReference type="InterPro" id="IPR011050">
    <property type="entry name" value="Pectin_lyase_fold/virulence"/>
</dbReference>
<dbReference type="SMART" id="SM00710">
    <property type="entry name" value="PbH1"/>
    <property type="match status" value="5"/>
</dbReference>
<dbReference type="AlphaFoldDB" id="A0A125W2E3"/>
<evidence type="ECO:0000313" key="3">
    <source>
        <dbReference type="Proteomes" id="UP000004846"/>
    </source>
</evidence>
<dbReference type="HOGENOM" id="CLU_004073_0_0_9"/>
<feature type="domain" description="Bacterial Ig-like" evidence="1">
    <location>
        <begin position="666"/>
        <end position="729"/>
    </location>
</feature>
<dbReference type="InterPro" id="IPR011081">
    <property type="entry name" value="Big_4"/>
</dbReference>
<feature type="domain" description="Bacterial Ig-like" evidence="1">
    <location>
        <begin position="1094"/>
        <end position="1142"/>
    </location>
</feature>
<comment type="caution">
    <text evidence="2">The sequence shown here is derived from an EMBL/GenBank/DDBJ whole genome shotgun (WGS) entry which is preliminary data.</text>
</comment>
<dbReference type="EMBL" id="AEBR01000106">
    <property type="protein sequence ID" value="EFM81464.1"/>
    <property type="molecule type" value="Genomic_DNA"/>
</dbReference>
<protein>
    <submittedName>
        <fullName evidence="2">Bacterial group 4 Ig-like protein</fullName>
    </submittedName>
</protein>
<name>A0A125W2E3_ENTFL</name>
<proteinExistence type="predicted"/>
<dbReference type="Pfam" id="PF07532">
    <property type="entry name" value="Big_4"/>
    <property type="match status" value="3"/>
</dbReference>
<organism evidence="2 3">
    <name type="scientific">Enterococcus faecalis TX4248</name>
    <dbReference type="NCBI Taxonomy" id="749495"/>
    <lineage>
        <taxon>Bacteria</taxon>
        <taxon>Bacillati</taxon>
        <taxon>Bacillota</taxon>
        <taxon>Bacilli</taxon>
        <taxon>Lactobacillales</taxon>
        <taxon>Enterococcaceae</taxon>
        <taxon>Enterococcus</taxon>
    </lineage>
</organism>
<accession>A0A125W2E3</accession>
<dbReference type="Proteomes" id="UP000004846">
    <property type="component" value="Unassembled WGS sequence"/>
</dbReference>
<dbReference type="SUPFAM" id="SSF51126">
    <property type="entry name" value="Pectin lyase-like"/>
    <property type="match status" value="1"/>
</dbReference>
<dbReference type="InterPro" id="IPR012334">
    <property type="entry name" value="Pectin_lyas_fold"/>
</dbReference>